<proteinExistence type="predicted"/>
<organism evidence="2 3">
    <name type="scientific">Actinoplanes octamycinicus</name>
    <dbReference type="NCBI Taxonomy" id="135948"/>
    <lineage>
        <taxon>Bacteria</taxon>
        <taxon>Bacillati</taxon>
        <taxon>Actinomycetota</taxon>
        <taxon>Actinomycetes</taxon>
        <taxon>Micromonosporales</taxon>
        <taxon>Micromonosporaceae</taxon>
        <taxon>Actinoplanes</taxon>
    </lineage>
</organism>
<dbReference type="RefSeq" id="WP_185042073.1">
    <property type="nucleotide sequence ID" value="NZ_BAABFG010000005.1"/>
</dbReference>
<evidence type="ECO:0000313" key="3">
    <source>
        <dbReference type="Proteomes" id="UP000546162"/>
    </source>
</evidence>
<evidence type="ECO:0000259" key="1">
    <source>
        <dbReference type="Pfam" id="PF14062"/>
    </source>
</evidence>
<dbReference type="Proteomes" id="UP000546162">
    <property type="component" value="Unassembled WGS sequence"/>
</dbReference>
<protein>
    <recommendedName>
        <fullName evidence="1">DUF4253 domain-containing protein</fullName>
    </recommendedName>
</protein>
<accession>A0A7W7M941</accession>
<evidence type="ECO:0000313" key="2">
    <source>
        <dbReference type="EMBL" id="MBB4741618.1"/>
    </source>
</evidence>
<dbReference type="EMBL" id="JACHNB010000001">
    <property type="protein sequence ID" value="MBB4741618.1"/>
    <property type="molecule type" value="Genomic_DNA"/>
</dbReference>
<dbReference type="AlphaFoldDB" id="A0A7W7M941"/>
<name>A0A7W7M941_9ACTN</name>
<dbReference type="InterPro" id="IPR025349">
    <property type="entry name" value="DUF4253"/>
</dbReference>
<keyword evidence="3" id="KW-1185">Reference proteome</keyword>
<gene>
    <name evidence="2" type="ORF">BJY16_005077</name>
</gene>
<sequence length="117" mass="13076">MLLVPAAAGHEVLALVPAEIIAIINNWSGGPSHPDLEYLDHILVLQHWERRWDAQLYGRVGGTLELAVERPPRDPFSGAVCTIEQSSYCYDLAQTLGDVYDVARRQASAARSTFWWD</sequence>
<comment type="caution">
    <text evidence="2">The sequence shown here is derived from an EMBL/GenBank/DDBJ whole genome shotgun (WGS) entry which is preliminary data.</text>
</comment>
<feature type="domain" description="DUF4253" evidence="1">
    <location>
        <begin position="3"/>
        <end position="117"/>
    </location>
</feature>
<dbReference type="Pfam" id="PF14062">
    <property type="entry name" value="DUF4253"/>
    <property type="match status" value="1"/>
</dbReference>
<reference evidence="2 3" key="1">
    <citation type="submission" date="2020-08" db="EMBL/GenBank/DDBJ databases">
        <title>Sequencing the genomes of 1000 actinobacteria strains.</title>
        <authorList>
            <person name="Klenk H.-P."/>
        </authorList>
    </citation>
    <scope>NUCLEOTIDE SEQUENCE [LARGE SCALE GENOMIC DNA]</scope>
    <source>
        <strain evidence="2 3">DSM 45809</strain>
    </source>
</reference>